<feature type="transmembrane region" description="Helical" evidence="2">
    <location>
        <begin position="115"/>
        <end position="134"/>
    </location>
</feature>
<organism evidence="3 4">
    <name type="scientific">Glossina brevipalpis</name>
    <dbReference type="NCBI Taxonomy" id="37001"/>
    <lineage>
        <taxon>Eukaryota</taxon>
        <taxon>Metazoa</taxon>
        <taxon>Ecdysozoa</taxon>
        <taxon>Arthropoda</taxon>
        <taxon>Hexapoda</taxon>
        <taxon>Insecta</taxon>
        <taxon>Pterygota</taxon>
        <taxon>Neoptera</taxon>
        <taxon>Endopterygota</taxon>
        <taxon>Diptera</taxon>
        <taxon>Brachycera</taxon>
        <taxon>Muscomorpha</taxon>
        <taxon>Hippoboscoidea</taxon>
        <taxon>Glossinidae</taxon>
        <taxon>Glossina</taxon>
    </lineage>
</organism>
<evidence type="ECO:0000256" key="2">
    <source>
        <dbReference type="SAM" id="Phobius"/>
    </source>
</evidence>
<dbReference type="Gene3D" id="3.30.70.330">
    <property type="match status" value="1"/>
</dbReference>
<dbReference type="VEuPathDB" id="VectorBase:GBRI044151"/>
<dbReference type="Proteomes" id="UP000091820">
    <property type="component" value="Unassembled WGS sequence"/>
</dbReference>
<feature type="transmembrane region" description="Helical" evidence="2">
    <location>
        <begin position="89"/>
        <end position="109"/>
    </location>
</feature>
<dbReference type="InterPro" id="IPR035979">
    <property type="entry name" value="RBD_domain_sf"/>
</dbReference>
<evidence type="ECO:0000256" key="1">
    <source>
        <dbReference type="SAM" id="MobiDB-lite"/>
    </source>
</evidence>
<dbReference type="GO" id="GO:0003676">
    <property type="term" value="F:nucleic acid binding"/>
    <property type="evidence" value="ECO:0007669"/>
    <property type="project" value="InterPro"/>
</dbReference>
<evidence type="ECO:0000313" key="3">
    <source>
        <dbReference type="EnsemblMetazoa" id="GBRI044151-PA"/>
    </source>
</evidence>
<dbReference type="InterPro" id="IPR012677">
    <property type="entry name" value="Nucleotide-bd_a/b_plait_sf"/>
</dbReference>
<protein>
    <submittedName>
        <fullName evidence="3">Uncharacterized protein</fullName>
    </submittedName>
</protein>
<dbReference type="STRING" id="37001.A0A1A9X4P0"/>
<name>A0A1A9X4P0_9MUSC</name>
<dbReference type="SUPFAM" id="SSF54928">
    <property type="entry name" value="RNA-binding domain, RBD"/>
    <property type="match status" value="1"/>
</dbReference>
<sequence length="473" mass="54374">MNGQWLGSRSIRTNWATRKPPNSKPDANAKPLSFDEVYNQSSPSNCTVYCGGMNGTLAGFLSEEMLQKTFSPFGPIQEIRQVIDDIAKIFGQLFRSIMELLLVYVVHFVVQVSKFFLALTLIFGIGYGIFYVFTPRRYVRVESKRTKAHKARSREDKKISHMRKKYDKMLKEEALQTEFSEISDRYEDLQDTFDGLYTVVTTEFEPFEFVEYREQEEATASETTSERFRPEVKYETIKEPVVFDRHRTRPLPVIKSEPISPTGSIADSTPLVQNELTAFEVPRQRNNMGGQWARIVKRIIDEQDNLASEMLRKKIKQEPAASEELQPSPTSNESKTCEKCGICPGITVKQEEEEEMWLETEESVIILNKVKQEKVEFQNYKKGTPIVRRIGSDGLTTISEKCKPRHAENSHLPTTRLVDDFESDEMDIRMATFAPPTTSKKKIIIPSPKSPREDISSLQDQSTAYVIDDERQR</sequence>
<reference evidence="4" key="1">
    <citation type="submission" date="2014-03" db="EMBL/GenBank/DDBJ databases">
        <authorList>
            <person name="Aksoy S."/>
            <person name="Warren W."/>
            <person name="Wilson R.K."/>
        </authorList>
    </citation>
    <scope>NUCLEOTIDE SEQUENCE [LARGE SCALE GENOMIC DNA]</scope>
    <source>
        <strain evidence="4">IAEA</strain>
    </source>
</reference>
<feature type="region of interest" description="Disordered" evidence="1">
    <location>
        <begin position="439"/>
        <end position="473"/>
    </location>
</feature>
<keyword evidence="4" id="KW-1185">Reference proteome</keyword>
<keyword evidence="2" id="KW-1133">Transmembrane helix</keyword>
<reference evidence="3" key="2">
    <citation type="submission" date="2020-05" db="UniProtKB">
        <authorList>
            <consortium name="EnsemblMetazoa"/>
        </authorList>
    </citation>
    <scope>IDENTIFICATION</scope>
    <source>
        <strain evidence="3">IAEA</strain>
    </source>
</reference>
<evidence type="ECO:0000313" key="4">
    <source>
        <dbReference type="Proteomes" id="UP000091820"/>
    </source>
</evidence>
<dbReference type="AlphaFoldDB" id="A0A1A9X4P0"/>
<proteinExistence type="predicted"/>
<feature type="region of interest" description="Disordered" evidence="1">
    <location>
        <begin position="317"/>
        <end position="336"/>
    </location>
</feature>
<dbReference type="EnsemblMetazoa" id="GBRI044151-RA">
    <property type="protein sequence ID" value="GBRI044151-PA"/>
    <property type="gene ID" value="GBRI044151"/>
</dbReference>
<accession>A0A1A9X4P0</accession>
<keyword evidence="2" id="KW-0472">Membrane</keyword>
<feature type="compositionally biased region" description="Polar residues" evidence="1">
    <location>
        <begin position="325"/>
        <end position="334"/>
    </location>
</feature>
<keyword evidence="2" id="KW-0812">Transmembrane</keyword>